<dbReference type="KEGG" id="mlr:MELLADRAFT_70314"/>
<evidence type="ECO:0000256" key="1">
    <source>
        <dbReference type="SAM" id="MobiDB-lite"/>
    </source>
</evidence>
<dbReference type="OrthoDB" id="2517999at2759"/>
<dbReference type="InParanoid" id="F4SEG6"/>
<keyword evidence="3" id="KW-1185">Reference proteome</keyword>
<sequence length="618" mass="67569">MSSKQTPSSVANSLNPVGNEFDAMPVVNGSGPAGYDRMVFGTIGLQNVPFLGHNSYSKALTSDSHRPVGQPPAGNAQLSNWNVTNRGNHGTAMAVRTPVASTPQLAAPSKTIHLDLDSGDERDELDELDWTPPFKNCSTRIFEATMRSHNPTNSEGKRQATRVPSFASSASDDVVIEAPKKGKAPVKEVNVMGSYNVKLGYLMYTKKGVNPLKTSVQKMKSGAGKWMAYRIEPTSKIIDIDDNNFLALKDLLFTIADTIDQDAPPGGNSAIFKLADASGSVSITAYIDRHDVFSRSKGRKLVKDQDVQDFFAAVQLAPLKEAGLHIAMSDPAKSAKMADTKIAMAQSRLKAISAMNNSTVSSSQLADSIPLDPIQVNLESLIKKYGSLENHSREGWRVYKPLEASKFMQMNYEHLHKWAQELAEAQAGVDLENPPMYLNGFKWTDVKRPLSTAAGPPTAKKNKAADADFPNHEKPGGYAECQGYHISVTREGIEEVKKFSTFEEFLDYAGIAPFFVKELAEAFGDHHIDSFDQFLFPEIMDIRDVLRLGISWGMAMKLFAQSRLFYAQITKEIASYKTPSPPKGPTPIKTARFADPVQSTPTVPRAGPSQFPGCASRD</sequence>
<accession>F4SEG6</accession>
<proteinExistence type="predicted"/>
<dbReference type="VEuPathDB" id="FungiDB:MELLADRAFT_70314"/>
<gene>
    <name evidence="2" type="ORF">MELLADRAFT_70314</name>
</gene>
<dbReference type="EMBL" id="GL883449">
    <property type="protein sequence ID" value="EGF96960.1"/>
    <property type="molecule type" value="Genomic_DNA"/>
</dbReference>
<dbReference type="RefSeq" id="XP_007419770.1">
    <property type="nucleotide sequence ID" value="XM_007419708.1"/>
</dbReference>
<feature type="compositionally biased region" description="Basic and acidic residues" evidence="1">
    <location>
        <begin position="463"/>
        <end position="472"/>
    </location>
</feature>
<dbReference type="AlphaFoldDB" id="F4SEG6"/>
<evidence type="ECO:0000313" key="2">
    <source>
        <dbReference type="EMBL" id="EGF96960.1"/>
    </source>
</evidence>
<evidence type="ECO:0000313" key="3">
    <source>
        <dbReference type="Proteomes" id="UP000001072"/>
    </source>
</evidence>
<reference evidence="3" key="1">
    <citation type="journal article" date="2011" name="Proc. Natl. Acad. Sci. U.S.A.">
        <title>Obligate biotrophy features unraveled by the genomic analysis of rust fungi.</title>
        <authorList>
            <person name="Duplessis S."/>
            <person name="Cuomo C.A."/>
            <person name="Lin Y.-C."/>
            <person name="Aerts A."/>
            <person name="Tisserant E."/>
            <person name="Veneault-Fourrey C."/>
            <person name="Joly D.L."/>
            <person name="Hacquard S."/>
            <person name="Amselem J."/>
            <person name="Cantarel B.L."/>
            <person name="Chiu R."/>
            <person name="Coutinho P.M."/>
            <person name="Feau N."/>
            <person name="Field M."/>
            <person name="Frey P."/>
            <person name="Gelhaye E."/>
            <person name="Goldberg J."/>
            <person name="Grabherr M.G."/>
            <person name="Kodira C.D."/>
            <person name="Kohler A."/>
            <person name="Kuees U."/>
            <person name="Lindquist E.A."/>
            <person name="Lucas S.M."/>
            <person name="Mago R."/>
            <person name="Mauceli E."/>
            <person name="Morin E."/>
            <person name="Murat C."/>
            <person name="Pangilinan J.L."/>
            <person name="Park R."/>
            <person name="Pearson M."/>
            <person name="Quesneville H."/>
            <person name="Rouhier N."/>
            <person name="Sakthikumar S."/>
            <person name="Salamov A.A."/>
            <person name="Schmutz J."/>
            <person name="Selles B."/>
            <person name="Shapiro H."/>
            <person name="Tanguay P."/>
            <person name="Tuskan G.A."/>
            <person name="Henrissat B."/>
            <person name="Van de Peer Y."/>
            <person name="Rouze P."/>
            <person name="Ellis J.G."/>
            <person name="Dodds P.N."/>
            <person name="Schein J.E."/>
            <person name="Zhong S."/>
            <person name="Hamelin R.C."/>
            <person name="Grigoriev I.V."/>
            <person name="Szabo L.J."/>
            <person name="Martin F."/>
        </authorList>
    </citation>
    <scope>NUCLEOTIDE SEQUENCE [LARGE SCALE GENOMIC DNA]</scope>
    <source>
        <strain evidence="3">98AG31 / pathotype 3-4-7</strain>
    </source>
</reference>
<dbReference type="Proteomes" id="UP000001072">
    <property type="component" value="Unassembled WGS sequence"/>
</dbReference>
<name>F4SEG6_MELLP</name>
<dbReference type="HOGENOM" id="CLU_442170_0_0_1"/>
<feature type="region of interest" description="Disordered" evidence="1">
    <location>
        <begin position="452"/>
        <end position="472"/>
    </location>
</feature>
<dbReference type="GeneID" id="18931488"/>
<protein>
    <submittedName>
        <fullName evidence="2">Uncharacterized protein</fullName>
    </submittedName>
</protein>
<organism evidence="3">
    <name type="scientific">Melampsora larici-populina (strain 98AG31 / pathotype 3-4-7)</name>
    <name type="common">Poplar leaf rust fungus</name>
    <dbReference type="NCBI Taxonomy" id="747676"/>
    <lineage>
        <taxon>Eukaryota</taxon>
        <taxon>Fungi</taxon>
        <taxon>Dikarya</taxon>
        <taxon>Basidiomycota</taxon>
        <taxon>Pucciniomycotina</taxon>
        <taxon>Pucciniomycetes</taxon>
        <taxon>Pucciniales</taxon>
        <taxon>Melampsoraceae</taxon>
        <taxon>Melampsora</taxon>
    </lineage>
</organism>
<feature type="region of interest" description="Disordered" evidence="1">
    <location>
        <begin position="577"/>
        <end position="618"/>
    </location>
</feature>